<evidence type="ECO:0000313" key="2">
    <source>
        <dbReference type="EMBL" id="KKJ78786.1"/>
    </source>
</evidence>
<dbReference type="AlphaFoldDB" id="A0A0M2RAW3"/>
<name>A0A0M2RAW3_9PROT</name>
<accession>A0A0M2RAW3</accession>
<keyword evidence="1" id="KW-0472">Membrane</keyword>
<protein>
    <submittedName>
        <fullName evidence="2">Uncharacterized protein</fullName>
    </submittedName>
</protein>
<sequence length="181" mass="20500">MFLLFILFLFATFLIITTAVAKTPKNFAKKSILIIVSFSGLLSFLIGIVYFIDYIESEPGNAIQSSYPALKLSEYEVIYEESFNGMFGGGTTILLKLPDSLSESIIQNCEDLGYFRIKHTDNTFGINIKRIIGLNHEKLGIGEKPACKSKSSRIYNNPYNLPDERTFILDNGYLYYHSSYL</sequence>
<keyword evidence="1" id="KW-0812">Transmembrane</keyword>
<comment type="caution">
    <text evidence="2">The sequence shown here is derived from an EMBL/GenBank/DDBJ whole genome shotgun (WGS) entry which is preliminary data.</text>
</comment>
<proteinExistence type="predicted"/>
<reference evidence="2 3" key="1">
    <citation type="submission" date="2015-03" db="EMBL/GenBank/DDBJ databases">
        <title>Genome sequence of Kiloniella sp. P1-1, isolated from the gut microflora of Pacific white shrimp, Penaeus vannamei.</title>
        <authorList>
            <person name="Shao Z."/>
            <person name="Wang L."/>
            <person name="Li X."/>
        </authorList>
    </citation>
    <scope>NUCLEOTIDE SEQUENCE [LARGE SCALE GENOMIC DNA]</scope>
    <source>
        <strain evidence="2 3">P1-1</strain>
    </source>
</reference>
<dbReference type="RefSeq" id="WP_046502009.1">
    <property type="nucleotide sequence ID" value="NZ_LANI01000001.1"/>
</dbReference>
<dbReference type="OrthoDB" id="9836654at2"/>
<evidence type="ECO:0000313" key="3">
    <source>
        <dbReference type="Proteomes" id="UP000034491"/>
    </source>
</evidence>
<keyword evidence="1" id="KW-1133">Transmembrane helix</keyword>
<organism evidence="2 3">
    <name type="scientific">Kiloniella litopenaei</name>
    <dbReference type="NCBI Taxonomy" id="1549748"/>
    <lineage>
        <taxon>Bacteria</taxon>
        <taxon>Pseudomonadati</taxon>
        <taxon>Pseudomonadota</taxon>
        <taxon>Alphaproteobacteria</taxon>
        <taxon>Rhodospirillales</taxon>
        <taxon>Kiloniellaceae</taxon>
        <taxon>Kiloniella</taxon>
    </lineage>
</organism>
<evidence type="ECO:0000256" key="1">
    <source>
        <dbReference type="SAM" id="Phobius"/>
    </source>
</evidence>
<feature type="transmembrane region" description="Helical" evidence="1">
    <location>
        <begin position="31"/>
        <end position="52"/>
    </location>
</feature>
<dbReference type="Proteomes" id="UP000034491">
    <property type="component" value="Unassembled WGS sequence"/>
</dbReference>
<dbReference type="EMBL" id="LANI01000001">
    <property type="protein sequence ID" value="KKJ78786.1"/>
    <property type="molecule type" value="Genomic_DNA"/>
</dbReference>
<keyword evidence="3" id="KW-1185">Reference proteome</keyword>
<gene>
    <name evidence="2" type="ORF">WH95_01595</name>
</gene>